<feature type="non-terminal residue" evidence="4">
    <location>
        <position position="149"/>
    </location>
</feature>
<gene>
    <name evidence="4" type="ORF">B1B_17644</name>
</gene>
<dbReference type="GO" id="GO:0003743">
    <property type="term" value="F:translation initiation factor activity"/>
    <property type="evidence" value="ECO:0007669"/>
    <property type="project" value="UniProtKB-KW"/>
</dbReference>
<evidence type="ECO:0000256" key="1">
    <source>
        <dbReference type="ARBA" id="ARBA00022741"/>
    </source>
</evidence>
<dbReference type="Pfam" id="PF11987">
    <property type="entry name" value="IF-2"/>
    <property type="match status" value="1"/>
</dbReference>
<organism evidence="4">
    <name type="scientific">mine drainage metagenome</name>
    <dbReference type="NCBI Taxonomy" id="410659"/>
    <lineage>
        <taxon>unclassified sequences</taxon>
        <taxon>metagenomes</taxon>
        <taxon>ecological metagenomes</taxon>
    </lineage>
</organism>
<sequence>TLHVNDTVAFATSAGIGTAKIRAMLKPKPLQELRESASKFYYIDLVSAASGIKISGSGLDDALPGSLLISTGRQGYEQEISAELQEVFASDKSGVILKADTIGSIEALSRLLKSINVGISKKALGRVTKRDVLDAFTMRSADPKNAVIL</sequence>
<dbReference type="PANTHER" id="PTHR43381">
    <property type="entry name" value="TRANSLATION INITIATION FACTOR IF-2-RELATED"/>
    <property type="match status" value="1"/>
</dbReference>
<keyword evidence="1" id="KW-0547">Nucleotide-binding</keyword>
<dbReference type="GO" id="GO:0005525">
    <property type="term" value="F:GTP binding"/>
    <property type="evidence" value="ECO:0007669"/>
    <property type="project" value="UniProtKB-KW"/>
</dbReference>
<dbReference type="GO" id="GO:0005737">
    <property type="term" value="C:cytoplasm"/>
    <property type="evidence" value="ECO:0007669"/>
    <property type="project" value="TreeGrafter"/>
</dbReference>
<evidence type="ECO:0000256" key="2">
    <source>
        <dbReference type="ARBA" id="ARBA00023134"/>
    </source>
</evidence>
<reference evidence="4" key="2">
    <citation type="journal article" date="2014" name="ISME J.">
        <title>Microbial stratification in low pH oxic and suboxic macroscopic growths along an acid mine drainage.</title>
        <authorList>
            <person name="Mendez-Garcia C."/>
            <person name="Mesa V."/>
            <person name="Sprenger R.R."/>
            <person name="Richter M."/>
            <person name="Diez M.S."/>
            <person name="Solano J."/>
            <person name="Bargiela R."/>
            <person name="Golyshina O.V."/>
            <person name="Manteca A."/>
            <person name="Ramos J.L."/>
            <person name="Gallego J.R."/>
            <person name="Llorente I."/>
            <person name="Martins Dos Santos V.A."/>
            <person name="Jensen O.N."/>
            <person name="Pelaez A.I."/>
            <person name="Sanchez J."/>
            <person name="Ferrer M."/>
        </authorList>
    </citation>
    <scope>NUCLEOTIDE SEQUENCE</scope>
</reference>
<keyword evidence="4" id="KW-0396">Initiation factor</keyword>
<dbReference type="InterPro" id="IPR036925">
    <property type="entry name" value="TIF_IF2_dom3_sf"/>
</dbReference>
<dbReference type="SUPFAM" id="SSF52156">
    <property type="entry name" value="Initiation factor IF2/eIF5b, domain 3"/>
    <property type="match status" value="1"/>
</dbReference>
<evidence type="ECO:0000313" key="4">
    <source>
        <dbReference type="EMBL" id="EQD33063.1"/>
    </source>
</evidence>
<feature type="non-terminal residue" evidence="4">
    <location>
        <position position="1"/>
    </location>
</feature>
<dbReference type="InterPro" id="IPR009000">
    <property type="entry name" value="Transl_B-barrel_sf"/>
</dbReference>
<dbReference type="AlphaFoldDB" id="T0YIT1"/>
<protein>
    <submittedName>
        <fullName evidence="4">Translation initiation factor IF-2</fullName>
    </submittedName>
</protein>
<dbReference type="Gene3D" id="3.40.50.10050">
    <property type="entry name" value="Translation initiation factor IF- 2, domain 3"/>
    <property type="match status" value="1"/>
</dbReference>
<dbReference type="InterPro" id="IPR015760">
    <property type="entry name" value="TIF_IF2"/>
</dbReference>
<feature type="domain" description="Translation initiation factor IF- 2" evidence="3">
    <location>
        <begin position="86"/>
        <end position="148"/>
    </location>
</feature>
<proteinExistence type="predicted"/>
<comment type="caution">
    <text evidence="4">The sequence shown here is derived from an EMBL/GenBank/DDBJ whole genome shotgun (WGS) entry which is preliminary data.</text>
</comment>
<reference evidence="4" key="1">
    <citation type="submission" date="2013-08" db="EMBL/GenBank/DDBJ databases">
        <authorList>
            <person name="Mendez C."/>
            <person name="Richter M."/>
            <person name="Ferrer M."/>
            <person name="Sanchez J."/>
        </authorList>
    </citation>
    <scope>NUCLEOTIDE SEQUENCE</scope>
</reference>
<evidence type="ECO:0000259" key="3">
    <source>
        <dbReference type="Pfam" id="PF11987"/>
    </source>
</evidence>
<dbReference type="PANTHER" id="PTHR43381:SF4">
    <property type="entry name" value="EUKARYOTIC TRANSLATION INITIATION FACTOR 5B"/>
    <property type="match status" value="1"/>
</dbReference>
<dbReference type="SUPFAM" id="SSF50447">
    <property type="entry name" value="Translation proteins"/>
    <property type="match status" value="1"/>
</dbReference>
<dbReference type="InterPro" id="IPR023115">
    <property type="entry name" value="TIF_IF2_dom3"/>
</dbReference>
<accession>T0YIT1</accession>
<keyword evidence="4" id="KW-0648">Protein biosynthesis</keyword>
<dbReference type="Gene3D" id="2.40.30.10">
    <property type="entry name" value="Translation factors"/>
    <property type="match status" value="1"/>
</dbReference>
<keyword evidence="2" id="KW-0342">GTP-binding</keyword>
<name>T0YIT1_9ZZZZ</name>
<dbReference type="EMBL" id="AUZY01011793">
    <property type="protein sequence ID" value="EQD33063.1"/>
    <property type="molecule type" value="Genomic_DNA"/>
</dbReference>